<dbReference type="Proteomes" id="UP001464555">
    <property type="component" value="Unassembled WGS sequence"/>
</dbReference>
<evidence type="ECO:0008006" key="3">
    <source>
        <dbReference type="Google" id="ProtNLM"/>
    </source>
</evidence>
<evidence type="ECO:0000313" key="1">
    <source>
        <dbReference type="EMBL" id="MEL1243761.1"/>
    </source>
</evidence>
<protein>
    <recommendedName>
        <fullName evidence="3">Lipocalin-like domain-containing protein</fullName>
    </recommendedName>
</protein>
<gene>
    <name evidence="1" type="ORF">AAEO56_05765</name>
</gene>
<organism evidence="1 2">
    <name type="scientific">Flavobacterium arundinis</name>
    <dbReference type="NCBI Taxonomy" id="3139143"/>
    <lineage>
        <taxon>Bacteria</taxon>
        <taxon>Pseudomonadati</taxon>
        <taxon>Bacteroidota</taxon>
        <taxon>Flavobacteriia</taxon>
        <taxon>Flavobacteriales</taxon>
        <taxon>Flavobacteriaceae</taxon>
        <taxon>Flavobacterium</taxon>
    </lineage>
</organism>
<comment type="caution">
    <text evidence="1">The sequence shown here is derived from an EMBL/GenBank/DDBJ whole genome shotgun (WGS) entry which is preliminary data.</text>
</comment>
<reference evidence="1 2" key="1">
    <citation type="submission" date="2024-04" db="EMBL/GenBank/DDBJ databases">
        <title>Flavobacterium sp. DGU11 16S ribosomal RNA gene Genome sequencing and assembly.</title>
        <authorList>
            <person name="Park S."/>
        </authorList>
    </citation>
    <scope>NUCLEOTIDE SEQUENCE [LARGE SCALE GENOMIC DNA]</scope>
    <source>
        <strain evidence="1 2">DGU11</strain>
    </source>
</reference>
<dbReference type="PROSITE" id="PS51257">
    <property type="entry name" value="PROKAR_LIPOPROTEIN"/>
    <property type="match status" value="1"/>
</dbReference>
<keyword evidence="2" id="KW-1185">Reference proteome</keyword>
<evidence type="ECO:0000313" key="2">
    <source>
        <dbReference type="Proteomes" id="UP001464555"/>
    </source>
</evidence>
<name>A0ABU9HUT0_9FLAO</name>
<dbReference type="RefSeq" id="WP_341696081.1">
    <property type="nucleotide sequence ID" value="NZ_JBBYHR010000003.1"/>
</dbReference>
<accession>A0ABU9HUT0</accession>
<dbReference type="EMBL" id="JBBYHR010000003">
    <property type="protein sequence ID" value="MEL1243761.1"/>
    <property type="molecule type" value="Genomic_DNA"/>
</dbReference>
<proteinExistence type="predicted"/>
<sequence length="166" mass="18791">MTKITLTAVTAILVLSCTNPKKENAPAITAAKIIEKDTADHGYNELAGDRDMTLTVSDYNTDNPDIHIDRPDKSTVETTLDTTLLFETWTLDNEGPHADFVFSPKSFFVVDYDGNGDMPYELKGNRLKIYYNDFLQEGEILSVSKDSLRIRWRDADTASYVKWKDN</sequence>